<proteinExistence type="inferred from homology"/>
<dbReference type="PROSITE" id="PS50011">
    <property type="entry name" value="PROTEIN_KINASE_DOM"/>
    <property type="match status" value="1"/>
</dbReference>
<evidence type="ECO:0000313" key="13">
    <source>
        <dbReference type="Proteomes" id="UP000242188"/>
    </source>
</evidence>
<dbReference type="InterPro" id="IPR011009">
    <property type="entry name" value="Kinase-like_dom_sf"/>
</dbReference>
<dbReference type="Pfam" id="PF00069">
    <property type="entry name" value="Pkinase"/>
    <property type="match status" value="1"/>
</dbReference>
<evidence type="ECO:0000256" key="1">
    <source>
        <dbReference type="ARBA" id="ARBA00010886"/>
    </source>
</evidence>
<protein>
    <recommendedName>
        <fullName evidence="2">non-specific serine/threonine protein kinase</fullName>
        <ecNumber evidence="2">2.7.11.1</ecNumber>
    </recommendedName>
</protein>
<evidence type="ECO:0000256" key="7">
    <source>
        <dbReference type="ARBA" id="ARBA00022840"/>
    </source>
</evidence>
<evidence type="ECO:0000313" key="12">
    <source>
        <dbReference type="EMBL" id="OWF37984.1"/>
    </source>
</evidence>
<feature type="region of interest" description="Disordered" evidence="10">
    <location>
        <begin position="383"/>
        <end position="428"/>
    </location>
</feature>
<dbReference type="Proteomes" id="UP000242188">
    <property type="component" value="Unassembled WGS sequence"/>
</dbReference>
<evidence type="ECO:0000259" key="11">
    <source>
        <dbReference type="PROSITE" id="PS50011"/>
    </source>
</evidence>
<organism evidence="12 13">
    <name type="scientific">Mizuhopecten yessoensis</name>
    <name type="common">Japanese scallop</name>
    <name type="synonym">Patinopecten yessoensis</name>
    <dbReference type="NCBI Taxonomy" id="6573"/>
    <lineage>
        <taxon>Eukaryota</taxon>
        <taxon>Metazoa</taxon>
        <taxon>Spiralia</taxon>
        <taxon>Lophotrochozoa</taxon>
        <taxon>Mollusca</taxon>
        <taxon>Bivalvia</taxon>
        <taxon>Autobranchia</taxon>
        <taxon>Pteriomorphia</taxon>
        <taxon>Pectinida</taxon>
        <taxon>Pectinoidea</taxon>
        <taxon>Pectinidae</taxon>
        <taxon>Mizuhopecten</taxon>
    </lineage>
</organism>
<reference evidence="12 13" key="1">
    <citation type="journal article" date="2017" name="Nat. Ecol. Evol.">
        <title>Scallop genome provides insights into evolution of bilaterian karyotype and development.</title>
        <authorList>
            <person name="Wang S."/>
            <person name="Zhang J."/>
            <person name="Jiao W."/>
            <person name="Li J."/>
            <person name="Xun X."/>
            <person name="Sun Y."/>
            <person name="Guo X."/>
            <person name="Huan P."/>
            <person name="Dong B."/>
            <person name="Zhang L."/>
            <person name="Hu X."/>
            <person name="Sun X."/>
            <person name="Wang J."/>
            <person name="Zhao C."/>
            <person name="Wang Y."/>
            <person name="Wang D."/>
            <person name="Huang X."/>
            <person name="Wang R."/>
            <person name="Lv J."/>
            <person name="Li Y."/>
            <person name="Zhang Z."/>
            <person name="Liu B."/>
            <person name="Lu W."/>
            <person name="Hui Y."/>
            <person name="Liang J."/>
            <person name="Zhou Z."/>
            <person name="Hou R."/>
            <person name="Li X."/>
            <person name="Liu Y."/>
            <person name="Li H."/>
            <person name="Ning X."/>
            <person name="Lin Y."/>
            <person name="Zhao L."/>
            <person name="Xing Q."/>
            <person name="Dou J."/>
            <person name="Li Y."/>
            <person name="Mao J."/>
            <person name="Guo H."/>
            <person name="Dou H."/>
            <person name="Li T."/>
            <person name="Mu C."/>
            <person name="Jiang W."/>
            <person name="Fu Q."/>
            <person name="Fu X."/>
            <person name="Miao Y."/>
            <person name="Liu J."/>
            <person name="Yu Q."/>
            <person name="Li R."/>
            <person name="Liao H."/>
            <person name="Li X."/>
            <person name="Kong Y."/>
            <person name="Jiang Z."/>
            <person name="Chourrout D."/>
            <person name="Li R."/>
            <person name="Bao Z."/>
        </authorList>
    </citation>
    <scope>NUCLEOTIDE SEQUENCE [LARGE SCALE GENOMIC DNA]</scope>
    <source>
        <strain evidence="12 13">PY_sf001</strain>
    </source>
</reference>
<evidence type="ECO:0000256" key="9">
    <source>
        <dbReference type="ARBA" id="ARBA00048679"/>
    </source>
</evidence>
<evidence type="ECO:0000256" key="3">
    <source>
        <dbReference type="ARBA" id="ARBA00022527"/>
    </source>
</evidence>
<dbReference type="EMBL" id="NEDP02005575">
    <property type="protein sequence ID" value="OWF37984.1"/>
    <property type="molecule type" value="Genomic_DNA"/>
</dbReference>
<name>A0A210PNF6_MIZYE</name>
<dbReference type="SUPFAM" id="SSF56112">
    <property type="entry name" value="Protein kinase-like (PK-like)"/>
    <property type="match status" value="1"/>
</dbReference>
<dbReference type="OrthoDB" id="248923at2759"/>
<keyword evidence="6 12" id="KW-0418">Kinase</keyword>
<dbReference type="PANTHER" id="PTHR44899:SF8">
    <property type="entry name" value="NIMA-RELATED KINASE 11"/>
    <property type="match status" value="1"/>
</dbReference>
<feature type="domain" description="Protein kinase" evidence="11">
    <location>
        <begin position="23"/>
        <end position="284"/>
    </location>
</feature>
<dbReference type="InterPro" id="IPR051131">
    <property type="entry name" value="NEK_Ser/Thr_kinase_NIMA"/>
</dbReference>
<evidence type="ECO:0000256" key="5">
    <source>
        <dbReference type="ARBA" id="ARBA00022741"/>
    </source>
</evidence>
<dbReference type="GO" id="GO:0005524">
    <property type="term" value="F:ATP binding"/>
    <property type="evidence" value="ECO:0007669"/>
    <property type="project" value="UniProtKB-KW"/>
</dbReference>
<keyword evidence="5" id="KW-0547">Nucleotide-binding</keyword>
<keyword evidence="3" id="KW-0723">Serine/threonine-protein kinase</keyword>
<sequence length="667" mass="75423">MSQYKSDNSKKKKQPPRVLANRYEIVKKLGKGNFGTAYLCKDLRQKNCTDGSDLKVLKEISIGELQPDETVEAAKEARVLSKLMHPSIVKFHDSFIDGDVFCIITEYCEGGDLDMKINDLKKNKKLFDEKTVLDWFVQLVLAVHYMHTRRVLHRDLKTRNIFLKKNMIKIGDFGISRILMGTTDLASTFTGTPYYMSPEVLKHEGYNSKSDIWSIGCILYEMCTLSHAFDGTSLMGVMYKIVEGELPKLPDRFSKDLNRIMVLMLSKDPAKRPSGTDLLKEPLIANHIAKMSKDYQARNQDNASTEAEEIARLLREKSHLSDLRLTEEEVKYKNLPPRERMRLRKMAQADEDALRLKEVAKVQLIANQERKSKIKSHLNKTTVPAWQGGAGEGKIFEGAPRRNSSTSSEPESPPAITVTPAHFKTAPVPRYLADDAEDERETLKFRPSKTVDQAQLSSVILGPDERPITPLRDKMVYDVKNSSLDFRDGIPESPELADTYYSQYEDFTQNSDSDSNSEDENQLTVVEKNDSTLKAKNLTVKSKGSDTVIGHSNDEDSFFNCLQDVLEQGDDAESTMTLADDIEAGAFGPVAREQKIKNLRLECEKMLGKDAFEKAYSYLKDARYNDKSAEEDIMAGLRHFVKNPSDCFLVDQLLFLEEQAKLAAKAS</sequence>
<dbReference type="EC" id="2.7.11.1" evidence="2"/>
<evidence type="ECO:0000256" key="2">
    <source>
        <dbReference type="ARBA" id="ARBA00012513"/>
    </source>
</evidence>
<dbReference type="InterPro" id="IPR008271">
    <property type="entry name" value="Ser/Thr_kinase_AS"/>
</dbReference>
<evidence type="ECO:0000256" key="8">
    <source>
        <dbReference type="ARBA" id="ARBA00047899"/>
    </source>
</evidence>
<dbReference type="PROSITE" id="PS00108">
    <property type="entry name" value="PROTEIN_KINASE_ST"/>
    <property type="match status" value="1"/>
</dbReference>
<dbReference type="Gene3D" id="3.30.200.20">
    <property type="entry name" value="Phosphorylase Kinase, domain 1"/>
    <property type="match status" value="1"/>
</dbReference>
<dbReference type="SMART" id="SM00220">
    <property type="entry name" value="S_TKc"/>
    <property type="match status" value="1"/>
</dbReference>
<dbReference type="AlphaFoldDB" id="A0A210PNF6"/>
<comment type="catalytic activity">
    <reaction evidence="9">
        <text>L-seryl-[protein] + ATP = O-phospho-L-seryl-[protein] + ADP + H(+)</text>
        <dbReference type="Rhea" id="RHEA:17989"/>
        <dbReference type="Rhea" id="RHEA-COMP:9863"/>
        <dbReference type="Rhea" id="RHEA-COMP:11604"/>
        <dbReference type="ChEBI" id="CHEBI:15378"/>
        <dbReference type="ChEBI" id="CHEBI:29999"/>
        <dbReference type="ChEBI" id="CHEBI:30616"/>
        <dbReference type="ChEBI" id="CHEBI:83421"/>
        <dbReference type="ChEBI" id="CHEBI:456216"/>
        <dbReference type="EC" id="2.7.11.1"/>
    </reaction>
</comment>
<dbReference type="Gene3D" id="1.10.510.10">
    <property type="entry name" value="Transferase(Phosphotransferase) domain 1"/>
    <property type="match status" value="1"/>
</dbReference>
<comment type="catalytic activity">
    <reaction evidence="8">
        <text>L-threonyl-[protein] + ATP = O-phospho-L-threonyl-[protein] + ADP + H(+)</text>
        <dbReference type="Rhea" id="RHEA:46608"/>
        <dbReference type="Rhea" id="RHEA-COMP:11060"/>
        <dbReference type="Rhea" id="RHEA-COMP:11605"/>
        <dbReference type="ChEBI" id="CHEBI:15378"/>
        <dbReference type="ChEBI" id="CHEBI:30013"/>
        <dbReference type="ChEBI" id="CHEBI:30616"/>
        <dbReference type="ChEBI" id="CHEBI:61977"/>
        <dbReference type="ChEBI" id="CHEBI:456216"/>
        <dbReference type="EC" id="2.7.11.1"/>
    </reaction>
</comment>
<dbReference type="InterPro" id="IPR000719">
    <property type="entry name" value="Prot_kinase_dom"/>
</dbReference>
<evidence type="ECO:0000256" key="6">
    <source>
        <dbReference type="ARBA" id="ARBA00022777"/>
    </source>
</evidence>
<evidence type="ECO:0000256" key="10">
    <source>
        <dbReference type="SAM" id="MobiDB-lite"/>
    </source>
</evidence>
<comment type="caution">
    <text evidence="12">The sequence shown here is derived from an EMBL/GenBank/DDBJ whole genome shotgun (WGS) entry which is preliminary data.</text>
</comment>
<comment type="similarity">
    <text evidence="1">Belongs to the protein kinase superfamily. NEK Ser/Thr protein kinase family. NIMA subfamily.</text>
</comment>
<gene>
    <name evidence="12" type="ORF">KP79_PYT14304</name>
</gene>
<keyword evidence="7" id="KW-0067">ATP-binding</keyword>
<keyword evidence="4" id="KW-0808">Transferase</keyword>
<dbReference type="GO" id="GO:0004674">
    <property type="term" value="F:protein serine/threonine kinase activity"/>
    <property type="evidence" value="ECO:0007669"/>
    <property type="project" value="UniProtKB-KW"/>
</dbReference>
<dbReference type="PANTHER" id="PTHR44899">
    <property type="entry name" value="CAMK FAMILY PROTEIN KINASE"/>
    <property type="match status" value="1"/>
</dbReference>
<accession>A0A210PNF6</accession>
<evidence type="ECO:0000256" key="4">
    <source>
        <dbReference type="ARBA" id="ARBA00022679"/>
    </source>
</evidence>
<keyword evidence="13" id="KW-1185">Reference proteome</keyword>